<feature type="transmembrane region" description="Helical" evidence="5">
    <location>
        <begin position="21"/>
        <end position="41"/>
    </location>
</feature>
<dbReference type="EMBL" id="JABFRW010000023">
    <property type="protein sequence ID" value="NOT32938.1"/>
    <property type="molecule type" value="Genomic_DNA"/>
</dbReference>
<evidence type="ECO:0000256" key="1">
    <source>
        <dbReference type="ARBA" id="ARBA00004141"/>
    </source>
</evidence>
<feature type="transmembrane region" description="Helical" evidence="5">
    <location>
        <begin position="61"/>
        <end position="81"/>
    </location>
</feature>
<accession>A0A849SB89</accession>
<dbReference type="Proteomes" id="UP000580839">
    <property type="component" value="Unassembled WGS sequence"/>
</dbReference>
<comment type="subcellular location">
    <subcellularLocation>
        <location evidence="1">Membrane</location>
        <topology evidence="1">Multi-pass membrane protein</topology>
    </subcellularLocation>
</comment>
<dbReference type="GO" id="GO:0016020">
    <property type="term" value="C:membrane"/>
    <property type="evidence" value="ECO:0007669"/>
    <property type="project" value="UniProtKB-SubCell"/>
</dbReference>
<keyword evidence="4 5" id="KW-0472">Membrane</keyword>
<gene>
    <name evidence="6" type="ORF">HOP12_02075</name>
</gene>
<name>A0A849SB89_UNCEI</name>
<evidence type="ECO:0000256" key="3">
    <source>
        <dbReference type="ARBA" id="ARBA00022989"/>
    </source>
</evidence>
<keyword evidence="2 5" id="KW-0812">Transmembrane</keyword>
<evidence type="ECO:0000313" key="7">
    <source>
        <dbReference type="Proteomes" id="UP000580839"/>
    </source>
</evidence>
<evidence type="ECO:0000256" key="5">
    <source>
        <dbReference type="SAM" id="Phobius"/>
    </source>
</evidence>
<proteinExistence type="predicted"/>
<evidence type="ECO:0000313" key="6">
    <source>
        <dbReference type="EMBL" id="NOT32938.1"/>
    </source>
</evidence>
<reference evidence="6 7" key="1">
    <citation type="submission" date="2020-04" db="EMBL/GenBank/DDBJ databases">
        <title>Metagenomic profiling of ammonia- and methane-oxidizing microorganisms in a Dutch drinking water treatment plant.</title>
        <authorList>
            <person name="Poghosyan L."/>
            <person name="Leucker S."/>
        </authorList>
    </citation>
    <scope>NUCLEOTIDE SEQUENCE [LARGE SCALE GENOMIC DNA]</scope>
    <source>
        <strain evidence="6">S-RSF-IL-03</strain>
    </source>
</reference>
<comment type="caution">
    <text evidence="6">The sequence shown here is derived from an EMBL/GenBank/DDBJ whole genome shotgun (WGS) entry which is preliminary data.</text>
</comment>
<dbReference type="AlphaFoldDB" id="A0A849SB89"/>
<dbReference type="Pfam" id="PF13564">
    <property type="entry name" value="DoxX_2"/>
    <property type="match status" value="1"/>
</dbReference>
<organism evidence="6 7">
    <name type="scientific">Eiseniibacteriota bacterium</name>
    <dbReference type="NCBI Taxonomy" id="2212470"/>
    <lineage>
        <taxon>Bacteria</taxon>
        <taxon>Candidatus Eiseniibacteriota</taxon>
    </lineage>
</organism>
<protein>
    <submittedName>
        <fullName evidence="6">DoxX family protein</fullName>
    </submittedName>
</protein>
<evidence type="ECO:0000256" key="4">
    <source>
        <dbReference type="ARBA" id="ARBA00023136"/>
    </source>
</evidence>
<feature type="transmembrane region" description="Helical" evidence="5">
    <location>
        <begin position="88"/>
        <end position="108"/>
    </location>
</feature>
<evidence type="ECO:0000256" key="2">
    <source>
        <dbReference type="ARBA" id="ARBA00022692"/>
    </source>
</evidence>
<dbReference type="InterPro" id="IPR032808">
    <property type="entry name" value="DoxX"/>
</dbReference>
<keyword evidence="3 5" id="KW-1133">Transmembrane helix</keyword>
<sequence>MKPNPPAARRQPTSRALSIGLWSAQVLLAALFAISGTIKSMQSIELLHKAIRWTPSVPDALIRFIGIAELAGALGLLLPAFTRIAPRLTPVAATGLGVIMLFAAAFHISRGETAVLPFNTGLFALAAFVAWGRFVAAPIPPRA</sequence>
<feature type="transmembrane region" description="Helical" evidence="5">
    <location>
        <begin position="114"/>
        <end position="136"/>
    </location>
</feature>